<evidence type="ECO:0000256" key="4">
    <source>
        <dbReference type="ARBA" id="ARBA00023136"/>
    </source>
</evidence>
<proteinExistence type="inferred from homology"/>
<evidence type="ECO:0000313" key="8">
    <source>
        <dbReference type="Proteomes" id="UP000050795"/>
    </source>
</evidence>
<evidence type="ECO:0000256" key="5">
    <source>
        <dbReference type="RuleBase" id="RU000688"/>
    </source>
</evidence>
<dbReference type="PANTHER" id="PTHR46641">
    <property type="entry name" value="FMRFAMIDE RECEPTOR-RELATED"/>
    <property type="match status" value="1"/>
</dbReference>
<dbReference type="Gene3D" id="1.20.1070.10">
    <property type="entry name" value="Rhodopsin 7-helix transmembrane proteins"/>
    <property type="match status" value="2"/>
</dbReference>
<reference evidence="9" key="2">
    <citation type="submission" date="2023-11" db="UniProtKB">
        <authorList>
            <consortium name="WormBaseParasite"/>
        </authorList>
    </citation>
    <scope>IDENTIFICATION</scope>
</reference>
<dbReference type="PROSITE" id="PS00237">
    <property type="entry name" value="G_PROTEIN_RECEP_F1_1"/>
    <property type="match status" value="1"/>
</dbReference>
<keyword evidence="4 6" id="KW-0472">Membrane</keyword>
<keyword evidence="5" id="KW-0675">Receptor</keyword>
<keyword evidence="3 6" id="KW-1133">Transmembrane helix</keyword>
<dbReference type="GO" id="GO:0004930">
    <property type="term" value="F:G protein-coupled receptor activity"/>
    <property type="evidence" value="ECO:0007669"/>
    <property type="project" value="UniProtKB-KW"/>
</dbReference>
<keyword evidence="8" id="KW-1185">Reference proteome</keyword>
<dbReference type="InterPro" id="IPR017452">
    <property type="entry name" value="GPCR_Rhodpsn_7TM"/>
</dbReference>
<evidence type="ECO:0000256" key="3">
    <source>
        <dbReference type="ARBA" id="ARBA00022989"/>
    </source>
</evidence>
<dbReference type="PRINTS" id="PR00237">
    <property type="entry name" value="GPCRRHODOPSN"/>
</dbReference>
<keyword evidence="5" id="KW-0807">Transducer</keyword>
<evidence type="ECO:0000256" key="6">
    <source>
        <dbReference type="SAM" id="Phobius"/>
    </source>
</evidence>
<feature type="domain" description="G-protein coupled receptors family 1 profile" evidence="7">
    <location>
        <begin position="89"/>
        <end position="677"/>
    </location>
</feature>
<keyword evidence="5" id="KW-0297">G-protein coupled receptor</keyword>
<feature type="transmembrane region" description="Helical" evidence="6">
    <location>
        <begin position="203"/>
        <end position="225"/>
    </location>
</feature>
<dbReference type="WBParaSite" id="TREG1_105370.1">
    <property type="protein sequence ID" value="TREG1_105370.1"/>
    <property type="gene ID" value="TREG1_105370"/>
</dbReference>
<feature type="transmembrane region" description="Helical" evidence="6">
    <location>
        <begin position="73"/>
        <end position="101"/>
    </location>
</feature>
<dbReference type="Proteomes" id="UP000050795">
    <property type="component" value="Unassembled WGS sequence"/>
</dbReference>
<evidence type="ECO:0000313" key="9">
    <source>
        <dbReference type="WBParaSite" id="TREG1_105370.1"/>
    </source>
</evidence>
<protein>
    <submittedName>
        <fullName evidence="9">Ig-like domain-containing protein</fullName>
    </submittedName>
</protein>
<dbReference type="SUPFAM" id="SSF81321">
    <property type="entry name" value="Family A G protein-coupled receptor-like"/>
    <property type="match status" value="1"/>
</dbReference>
<evidence type="ECO:0000256" key="2">
    <source>
        <dbReference type="ARBA" id="ARBA00022692"/>
    </source>
</evidence>
<dbReference type="PROSITE" id="PS50262">
    <property type="entry name" value="G_PROTEIN_RECEP_F1_2"/>
    <property type="match status" value="1"/>
</dbReference>
<dbReference type="Pfam" id="PF00001">
    <property type="entry name" value="7tm_1"/>
    <property type="match status" value="1"/>
</dbReference>
<dbReference type="InterPro" id="IPR052954">
    <property type="entry name" value="GPCR-Ligand_Int"/>
</dbReference>
<dbReference type="InterPro" id="IPR000276">
    <property type="entry name" value="GPCR_Rhodpsn"/>
</dbReference>
<evidence type="ECO:0000259" key="7">
    <source>
        <dbReference type="PROSITE" id="PS50262"/>
    </source>
</evidence>
<evidence type="ECO:0000256" key="1">
    <source>
        <dbReference type="ARBA" id="ARBA00004370"/>
    </source>
</evidence>
<accession>A0AA85IQR7</accession>
<feature type="transmembrane region" description="Helical" evidence="6">
    <location>
        <begin position="615"/>
        <end position="635"/>
    </location>
</feature>
<dbReference type="PANTHER" id="PTHR46641:SF25">
    <property type="entry name" value="CNMAMIDE RECEPTOR-RELATED"/>
    <property type="match status" value="1"/>
</dbReference>
<reference evidence="8" key="1">
    <citation type="submission" date="2022-06" db="EMBL/GenBank/DDBJ databases">
        <authorList>
            <person name="Berger JAMES D."/>
            <person name="Berger JAMES D."/>
        </authorList>
    </citation>
    <scope>NUCLEOTIDE SEQUENCE [LARGE SCALE GENOMIC DNA]</scope>
</reference>
<organism evidence="8 9">
    <name type="scientific">Trichobilharzia regenti</name>
    <name type="common">Nasal bird schistosome</name>
    <dbReference type="NCBI Taxonomy" id="157069"/>
    <lineage>
        <taxon>Eukaryota</taxon>
        <taxon>Metazoa</taxon>
        <taxon>Spiralia</taxon>
        <taxon>Lophotrochozoa</taxon>
        <taxon>Platyhelminthes</taxon>
        <taxon>Trematoda</taxon>
        <taxon>Digenea</taxon>
        <taxon>Strigeidida</taxon>
        <taxon>Schistosomatoidea</taxon>
        <taxon>Schistosomatidae</taxon>
        <taxon>Trichobilharzia</taxon>
    </lineage>
</organism>
<sequence>MTKPLDFDFGSQILPQYKEYQLLPSELCSQELNHFYNQTWLKNITEEIHSTMEQLNRPCEKIQRFEWMLEREYFVAITMGLLACFGLTGNLLSCIVIITHLLKFSGTFILFVFLSLADSLVVIMQTIDAYRNSVAVDFYTLISLEDLSHPSNVWRRDWNCKLFLYFWHLGLQLSAWLVMALSIDRYASLKQLNMLRSRSTLHYRAWLIGGGILIFLALVNLPFLIYVKSVIYEMPCGHSHFCIFMDPTESKDVSNDMELPITHSGTDELDGLHNHFINGTSLLFGSNLSTDFNQTTDCKQLLAFHSVFTEPLETKHVKTTFSIARHISIWLSRQHLIIFGFIPYTVTIIFNLLLIHYLRTLPWLYPKDSCNANNNINNNNKSLENNSKHNSGIITHLNKFGTSVIEKFKVNKNREKLSSPLQPIIPCSCVLRAENNPIIIGSTSSYPPNKRKNTHKLVKIFNNFNDHTLTAYYSTSGRCIIHSQVITPHTWDGTLNCSQPVNSKDCQLSSTQDAISDNSKYSCYVSTISNNSPSQLFVSHSNDIDNDADECKQTNHESNTVQHFNDVQCCSNYKYDVNNSSNTDSRKNTDIHILLRKHKSNSCGKGWFVGQTRTTVLLLAVTFTFIGLTLPYLIYVELKQFNVVDLRKGENYRPEHMAEELCRFLFFINNGLTFFIYMTGRQFRRGFYRLIHRIKYFLTTLLCRHSEKQNRWYSHPPYQNHTLKILKPGKHFSVHHHHHHHHQDHPQSYIHHHFHHPCELRVVQHSPLHHQHQKEHEYQHK</sequence>
<feature type="transmembrane region" description="Helical" evidence="6">
    <location>
        <begin position="664"/>
        <end position="680"/>
    </location>
</feature>
<feature type="transmembrane region" description="Helical" evidence="6">
    <location>
        <begin position="162"/>
        <end position="183"/>
    </location>
</feature>
<comment type="subcellular location">
    <subcellularLocation>
        <location evidence="1">Membrane</location>
    </subcellularLocation>
</comment>
<comment type="similarity">
    <text evidence="5">Belongs to the G-protein coupled receptor 1 family.</text>
</comment>
<dbReference type="AlphaFoldDB" id="A0AA85IQR7"/>
<keyword evidence="2 5" id="KW-0812">Transmembrane</keyword>
<name>A0AA85IQR7_TRIRE</name>
<dbReference type="GO" id="GO:0016020">
    <property type="term" value="C:membrane"/>
    <property type="evidence" value="ECO:0007669"/>
    <property type="project" value="UniProtKB-SubCell"/>
</dbReference>
<feature type="transmembrane region" description="Helical" evidence="6">
    <location>
        <begin position="336"/>
        <end position="358"/>
    </location>
</feature>
<feature type="transmembrane region" description="Helical" evidence="6">
    <location>
        <begin position="108"/>
        <end position="127"/>
    </location>
</feature>